<name>A0AA41UKK1_9MICO</name>
<keyword evidence="2" id="KW-0472">Membrane</keyword>
<dbReference type="AlphaFoldDB" id="A0AA41UKK1"/>
<reference evidence="3" key="1">
    <citation type="submission" date="2022-03" db="EMBL/GenBank/DDBJ databases">
        <title>Cryobacterium sp. nov. strain ZS14-85, isolated from Antarctic soil.</title>
        <authorList>
            <person name="Li J."/>
            <person name="Niu G."/>
        </authorList>
    </citation>
    <scope>NUCLEOTIDE SEQUENCE</scope>
    <source>
        <strain evidence="3">ZS14-85</strain>
    </source>
</reference>
<feature type="compositionally biased region" description="Basic and acidic residues" evidence="1">
    <location>
        <begin position="11"/>
        <end position="23"/>
    </location>
</feature>
<evidence type="ECO:0000256" key="1">
    <source>
        <dbReference type="SAM" id="MobiDB-lite"/>
    </source>
</evidence>
<evidence type="ECO:0000313" key="3">
    <source>
        <dbReference type="EMBL" id="MCI4657996.1"/>
    </source>
</evidence>
<dbReference type="Proteomes" id="UP001165341">
    <property type="component" value="Unassembled WGS sequence"/>
</dbReference>
<proteinExistence type="predicted"/>
<feature type="region of interest" description="Disordered" evidence="1">
    <location>
        <begin position="1"/>
        <end position="23"/>
    </location>
</feature>
<protein>
    <submittedName>
        <fullName evidence="3">Uncharacterized protein</fullName>
    </submittedName>
</protein>
<feature type="compositionally biased region" description="Polar residues" evidence="1">
    <location>
        <begin position="1"/>
        <end position="10"/>
    </location>
</feature>
<gene>
    <name evidence="3" type="ORF">MQH31_09270</name>
</gene>
<sequence length="174" mass="18669">MTTDILPQSDTHPESNPEDSMERPGRRRLVAIAVVALLLLGVSTGAAFAWWPGQKADVRAGTTLVTAEGMAARYGIDVNLIGVTAAGGLIEFRYQVVDPDKADRMIHDTTLLPIVVVEDTGATMVISRPHHASELELGGTYFFLFANSHNAIHAGSLVTLVLGDSRLEHIEARG</sequence>
<organism evidence="3 4">
    <name type="scientific">Cryobacterium zhongshanensis</name>
    <dbReference type="NCBI Taxonomy" id="2928153"/>
    <lineage>
        <taxon>Bacteria</taxon>
        <taxon>Bacillati</taxon>
        <taxon>Actinomycetota</taxon>
        <taxon>Actinomycetes</taxon>
        <taxon>Micrococcales</taxon>
        <taxon>Microbacteriaceae</taxon>
        <taxon>Cryobacterium</taxon>
    </lineage>
</organism>
<keyword evidence="4" id="KW-1185">Reference proteome</keyword>
<comment type="caution">
    <text evidence="3">The sequence shown here is derived from an EMBL/GenBank/DDBJ whole genome shotgun (WGS) entry which is preliminary data.</text>
</comment>
<feature type="transmembrane region" description="Helical" evidence="2">
    <location>
        <begin position="29"/>
        <end position="51"/>
    </location>
</feature>
<accession>A0AA41UKK1</accession>
<keyword evidence="2" id="KW-0812">Transmembrane</keyword>
<dbReference type="EMBL" id="JALGAR010000002">
    <property type="protein sequence ID" value="MCI4657996.1"/>
    <property type="molecule type" value="Genomic_DNA"/>
</dbReference>
<dbReference type="RefSeq" id="WP_134535066.1">
    <property type="nucleotide sequence ID" value="NZ_JALGAR010000002.1"/>
</dbReference>
<evidence type="ECO:0000256" key="2">
    <source>
        <dbReference type="SAM" id="Phobius"/>
    </source>
</evidence>
<evidence type="ECO:0000313" key="4">
    <source>
        <dbReference type="Proteomes" id="UP001165341"/>
    </source>
</evidence>
<keyword evidence="2" id="KW-1133">Transmembrane helix</keyword>